<dbReference type="GeneID" id="94825135"/>
<protein>
    <submittedName>
        <fullName evidence="1">Uncharacterized protein</fullName>
    </submittedName>
</protein>
<keyword evidence="2" id="KW-1185">Reference proteome</keyword>
<dbReference type="EMBL" id="MLAK01001148">
    <property type="protein sequence ID" value="OHS96895.1"/>
    <property type="molecule type" value="Genomic_DNA"/>
</dbReference>
<dbReference type="VEuPathDB" id="TrichDB:TRFO_01992"/>
<gene>
    <name evidence="1" type="ORF">TRFO_01992</name>
</gene>
<dbReference type="AlphaFoldDB" id="A0A1J4JF24"/>
<sequence>MDFVRTCWNSRINPSEFVQRLFKQKSHQTLIIELFQIIGQNEDELLLEYLHLSIMNSPKILINLILEEKINDQNILVFLANFGDSIFDCFKPGNKNNALCSYKILKIIGQYRNLNSSEQSNSETSKKSEKNSLENLSKIAFKKICKSLKFACLIASSRVFIHKDEFSNLQNLIKPLFFKDKSTISKNSQNSNRRNDDSYFNRKNYSTFSLDSNKDNDINNNKKIDQGEPDFQNFDENIEYMHANIINPKKMLKHAIFDSKTYFEDNSTLFLPRCEIIMAMISDLQIILNNPTIFEYADFECLCEMFLQTLSRFIASPTIYLAFMTTSFIPKFLIKMADHIHITSPGHAYEIYNEEDIHKLFQKMRNFPNYQNMDSSKSKFPMKYQNSNQVIRKLRELNLFYGGCDLIGTTPNFDQLEKMFSEKPNNSILLSNQNKSQNILNNDIFQNMFDFQNIIFQYPATSSMFVTSFINMLSNFSNDQIENISNFSKQLLKYGQDFRVYLLKRGNFFELMIQLFKVLTLISDGAQFYPIWILTLTILRFTWGNGSHAIHGRFHIFLEGLEPIPIRYFARHLLQLEPGKEALISISPFHSSNQPFHIKEDNSISNSNSEKSTSNSYMEKSLEEMPYFRAAAALDKLIHHEIDLHFLLNELKTNPYLWPSVLIFGYIQPTPENIGILCSIKHPHEDLVDLLFDQMMLKNCQSPKKWESAADTCDLCVMKDCPPNDISEINYILFKQFNQVMTPNYIEITVLLGMNNIWSALSEKFGFEKFAEVFIRGVLKETTRNNSKNVYNAFSLCTNRSTNMFMNNIGHLFAMFLNCGIDRIQISLKIILNIIENEFDDIINAESFANFALILINGAPANWRSNFDVLLNKSIEILQRYKDFNNQKCLFAISFLKKAMSFPRFREVTILSTLETFIEVNDYLSIIDYFIVKSFVVNK</sequence>
<comment type="caution">
    <text evidence="1">The sequence shown here is derived from an EMBL/GenBank/DDBJ whole genome shotgun (WGS) entry which is preliminary data.</text>
</comment>
<dbReference type="RefSeq" id="XP_068350032.1">
    <property type="nucleotide sequence ID" value="XM_068490431.1"/>
</dbReference>
<reference evidence="1" key="1">
    <citation type="submission" date="2016-10" db="EMBL/GenBank/DDBJ databases">
        <authorList>
            <person name="Benchimol M."/>
            <person name="Almeida L.G."/>
            <person name="Vasconcelos A.T."/>
            <person name="Perreira-Neves A."/>
            <person name="Rosa I.A."/>
            <person name="Tasca T."/>
            <person name="Bogo M.R."/>
            <person name="de Souza W."/>
        </authorList>
    </citation>
    <scope>NUCLEOTIDE SEQUENCE [LARGE SCALE GENOMIC DNA]</scope>
    <source>
        <strain evidence="1">K</strain>
    </source>
</reference>
<accession>A0A1J4JF24</accession>
<evidence type="ECO:0000313" key="2">
    <source>
        <dbReference type="Proteomes" id="UP000179807"/>
    </source>
</evidence>
<evidence type="ECO:0000313" key="1">
    <source>
        <dbReference type="EMBL" id="OHS96895.1"/>
    </source>
</evidence>
<dbReference type="Proteomes" id="UP000179807">
    <property type="component" value="Unassembled WGS sequence"/>
</dbReference>
<name>A0A1J4JF24_9EUKA</name>
<organism evidence="1 2">
    <name type="scientific">Tritrichomonas foetus</name>
    <dbReference type="NCBI Taxonomy" id="1144522"/>
    <lineage>
        <taxon>Eukaryota</taxon>
        <taxon>Metamonada</taxon>
        <taxon>Parabasalia</taxon>
        <taxon>Tritrichomonadida</taxon>
        <taxon>Tritrichomonadidae</taxon>
        <taxon>Tritrichomonas</taxon>
    </lineage>
</organism>
<proteinExistence type="predicted"/>